<dbReference type="Proteomes" id="UP000616151">
    <property type="component" value="Unassembled WGS sequence"/>
</dbReference>
<reference evidence="1" key="1">
    <citation type="submission" date="2021-01" db="EMBL/GenBank/DDBJ databases">
        <authorList>
            <person name="Sun Q."/>
        </authorList>
    </citation>
    <scope>NUCLEOTIDE SEQUENCE</scope>
    <source>
        <strain evidence="1">YIM B02566</strain>
    </source>
</reference>
<gene>
    <name evidence="1" type="ORF">JHL16_08120</name>
</gene>
<evidence type="ECO:0000313" key="1">
    <source>
        <dbReference type="EMBL" id="MBK1866316.1"/>
    </source>
</evidence>
<proteinExistence type="predicted"/>
<evidence type="ECO:0000313" key="2">
    <source>
        <dbReference type="Proteomes" id="UP000616151"/>
    </source>
</evidence>
<sequence length="323" mass="35695">MGAIFMLHHVRPTAVARHGFAPNSGLEITPAFLDMVIAHVVKEGYELVSLTEAAARLSGEAPAERPFAVFTLDDGYEDNFVHAWPVFRRHGCPFTIFVAPKIIDGTCELWWRGLEAVIAGALQVSGVLDGSGFELDTRSDASKQAAFKRLYWPVRNMEEHRQREWIRQFCTHHGVDLDVQCRSEAMTWDDVRKIAADPLCTIGAHTINHFAVARLPADEALAEATLSRSRIADEIGRVPEVFAYPYGDPGSAGPRDFDLIREAGFAAAVTTRKGLIFPAHKDHLTALPRLSLNGGYQKLRYVDVLLSGSAFALWNGFKRVAVA</sequence>
<keyword evidence="2" id="KW-1185">Reference proteome</keyword>
<name>A0ACC5R1H9_9HYPH</name>
<accession>A0ACC5R1H9</accession>
<dbReference type="EMBL" id="JAENHL010000006">
    <property type="protein sequence ID" value="MBK1866316.1"/>
    <property type="molecule type" value="Genomic_DNA"/>
</dbReference>
<comment type="caution">
    <text evidence="1">The sequence shown here is derived from an EMBL/GenBank/DDBJ whole genome shotgun (WGS) entry which is preliminary data.</text>
</comment>
<organism evidence="1 2">
    <name type="scientific">Taklimakanibacter albus</name>
    <dbReference type="NCBI Taxonomy" id="2800327"/>
    <lineage>
        <taxon>Bacteria</taxon>
        <taxon>Pseudomonadati</taxon>
        <taxon>Pseudomonadota</taxon>
        <taxon>Alphaproteobacteria</taxon>
        <taxon>Hyphomicrobiales</taxon>
        <taxon>Aestuariivirgaceae</taxon>
        <taxon>Taklimakanibacter</taxon>
    </lineage>
</organism>
<protein>
    <submittedName>
        <fullName evidence="1">Polysaccharide deacetylase family protein</fullName>
    </submittedName>
</protein>